<proteinExistence type="predicted"/>
<keyword evidence="1" id="KW-0732">Signal</keyword>
<dbReference type="EMBL" id="JAVRHO010000001">
    <property type="protein sequence ID" value="MDT0645258.1"/>
    <property type="molecule type" value="Genomic_DNA"/>
</dbReference>
<reference evidence="2 3" key="1">
    <citation type="submission" date="2023-09" db="EMBL/GenBank/DDBJ databases">
        <authorList>
            <person name="Rey-Velasco X."/>
        </authorList>
    </citation>
    <scope>NUCLEOTIDE SEQUENCE [LARGE SCALE GENOMIC DNA]</scope>
    <source>
        <strain evidence="2 3">F260</strain>
    </source>
</reference>
<evidence type="ECO:0000313" key="3">
    <source>
        <dbReference type="Proteomes" id="UP001245285"/>
    </source>
</evidence>
<gene>
    <name evidence="2" type="ORF">RM545_01035</name>
</gene>
<comment type="caution">
    <text evidence="2">The sequence shown here is derived from an EMBL/GenBank/DDBJ whole genome shotgun (WGS) entry which is preliminary data.</text>
</comment>
<accession>A0ABU3CFX5</accession>
<dbReference type="RefSeq" id="WP_311493405.1">
    <property type="nucleotide sequence ID" value="NZ_JAVRHO010000001.1"/>
</dbReference>
<organism evidence="2 3">
    <name type="scientific">Autumnicola lenta</name>
    <dbReference type="NCBI Taxonomy" id="3075593"/>
    <lineage>
        <taxon>Bacteria</taxon>
        <taxon>Pseudomonadati</taxon>
        <taxon>Bacteroidota</taxon>
        <taxon>Flavobacteriia</taxon>
        <taxon>Flavobacteriales</taxon>
        <taxon>Flavobacteriaceae</taxon>
        <taxon>Autumnicola</taxon>
    </lineage>
</organism>
<feature type="signal peptide" evidence="1">
    <location>
        <begin position="1"/>
        <end position="18"/>
    </location>
</feature>
<name>A0ABU3CFX5_9FLAO</name>
<dbReference type="SUPFAM" id="SSF82185">
    <property type="entry name" value="Histone H3 K4-specific methyltransferase SET7/9 N-terminal domain"/>
    <property type="match status" value="2"/>
</dbReference>
<evidence type="ECO:0000313" key="2">
    <source>
        <dbReference type="EMBL" id="MDT0645258.1"/>
    </source>
</evidence>
<protein>
    <submittedName>
        <fullName evidence="2">Aspartic peptidase</fullName>
    </submittedName>
</protein>
<dbReference type="Gene3D" id="3.90.930.1">
    <property type="match status" value="1"/>
</dbReference>
<evidence type="ECO:0000256" key="1">
    <source>
        <dbReference type="SAM" id="SignalP"/>
    </source>
</evidence>
<sequence length="182" mass="21204">MKLTSLLFFLLLALNLSAQDGINQFDSEDRRHGKWAVNFEGTSQLKFEGVFDHGKEIGEFRFYKKGFDQHPSAIMKFKEGKDSVTVTYYTQKGEPISKGNMVDKKREGKWVYFHQTSKDTMMIEEYKNNQLNGLQKTFFKNGELAEKTEYQNDKKHGESLIYSEEGNLLQKLNFENGELMNQ</sequence>
<dbReference type="Proteomes" id="UP001245285">
    <property type="component" value="Unassembled WGS sequence"/>
</dbReference>
<feature type="chain" id="PRO_5046590863" evidence="1">
    <location>
        <begin position="19"/>
        <end position="182"/>
    </location>
</feature>
<keyword evidence="3" id="KW-1185">Reference proteome</keyword>